<feature type="region of interest" description="Disordered" evidence="1">
    <location>
        <begin position="133"/>
        <end position="179"/>
    </location>
</feature>
<dbReference type="InParanoid" id="A0A803TFC0"/>
<reference evidence="3" key="3">
    <citation type="submission" date="2025-09" db="UniProtKB">
        <authorList>
            <consortium name="Ensembl"/>
        </authorList>
    </citation>
    <scope>IDENTIFICATION</scope>
</reference>
<feature type="region of interest" description="Disordered" evidence="1">
    <location>
        <begin position="29"/>
        <end position="102"/>
    </location>
</feature>
<dbReference type="AlphaFoldDB" id="A0A803TFC0"/>
<feature type="compositionally biased region" description="Basic and acidic residues" evidence="1">
    <location>
        <begin position="51"/>
        <end position="65"/>
    </location>
</feature>
<feature type="domain" description="PB1" evidence="2">
    <location>
        <begin position="179"/>
        <end position="259"/>
    </location>
</feature>
<proteinExistence type="predicted"/>
<feature type="compositionally biased region" description="Low complexity" evidence="1">
    <location>
        <begin position="160"/>
        <end position="179"/>
    </location>
</feature>
<dbReference type="Gene3D" id="3.10.20.90">
    <property type="entry name" value="Phosphatidylinositol 3-kinase Catalytic Subunit, Chain A, domain 1"/>
    <property type="match status" value="1"/>
</dbReference>
<reference evidence="3 4" key="1">
    <citation type="submission" date="2009-12" db="EMBL/GenBank/DDBJ databases">
        <title>The Genome Sequence of Anolis carolinensis (Green Anole Lizard).</title>
        <authorList>
            <consortium name="The Genome Sequencing Platform"/>
            <person name="Di Palma F."/>
            <person name="Alfoldi J."/>
            <person name="Heiman D."/>
            <person name="Young S."/>
            <person name="Grabherr M."/>
            <person name="Johnson J."/>
            <person name="Lander E.S."/>
            <person name="Lindblad-Toh K."/>
        </authorList>
    </citation>
    <scope>NUCLEOTIDE SEQUENCE [LARGE SCALE GENOMIC DNA]</scope>
    <source>
        <strain evidence="3 4">JBL SC #1</strain>
    </source>
</reference>
<dbReference type="InterPro" id="IPR000270">
    <property type="entry name" value="PB1_dom"/>
</dbReference>
<dbReference type="Pfam" id="PF00564">
    <property type="entry name" value="PB1"/>
    <property type="match status" value="1"/>
</dbReference>
<dbReference type="Proteomes" id="UP000001646">
    <property type="component" value="Chromosome 4"/>
</dbReference>
<feature type="compositionally biased region" description="Basic and acidic residues" evidence="1">
    <location>
        <begin position="80"/>
        <end position="89"/>
    </location>
</feature>
<dbReference type="SMART" id="SM00666">
    <property type="entry name" value="PB1"/>
    <property type="match status" value="1"/>
</dbReference>
<dbReference type="Ensembl" id="ENSACAT00000042754.1">
    <property type="protein sequence ID" value="ENSACAP00000033910.1"/>
    <property type="gene ID" value="ENSACAG00000039776.1"/>
</dbReference>
<evidence type="ECO:0000313" key="4">
    <source>
        <dbReference type="Proteomes" id="UP000001646"/>
    </source>
</evidence>
<evidence type="ECO:0000256" key="1">
    <source>
        <dbReference type="SAM" id="MobiDB-lite"/>
    </source>
</evidence>
<reference evidence="3" key="2">
    <citation type="submission" date="2025-08" db="UniProtKB">
        <authorList>
            <consortium name="Ensembl"/>
        </authorList>
    </citation>
    <scope>IDENTIFICATION</scope>
</reference>
<name>A0A803TFC0_ANOCA</name>
<evidence type="ECO:0000259" key="2">
    <source>
        <dbReference type="SMART" id="SM00666"/>
    </source>
</evidence>
<evidence type="ECO:0000313" key="3">
    <source>
        <dbReference type="Ensembl" id="ENSACAP00000033910.1"/>
    </source>
</evidence>
<accession>A0A803TFC0</accession>
<protein>
    <recommendedName>
        <fullName evidence="2">PB1 domain-containing protein</fullName>
    </recommendedName>
</protein>
<sequence length="267" mass="30004">RHPWSPIPSRPLCTPWRPRGGCEATEWEYGKDSGQCRGGGGRGFGGPRLPLESEARAGRQTDRRAGCLGSEGEQNGGEAGGRDDWRAETKWPNLGSLDARRRVVGSNEPEAPLFQSEEVGGFSRARRASRRRWRRRPESFRSEESELAASEVLEGEDGSGKMSRSVSPSPSQESLGSEPLEVKSKFGAEFRRFIIPRYKLPSFEEFITLILDAHHIINVKVKIKYADFHGRLHLIYDMDSCFKAYISANPTIRIFVQPQGKRTWSLV</sequence>
<dbReference type="GeneTree" id="ENSGT00950000183211"/>
<feature type="compositionally biased region" description="Gly residues" evidence="1">
    <location>
        <begin position="36"/>
        <end position="46"/>
    </location>
</feature>
<dbReference type="SUPFAM" id="SSF54277">
    <property type="entry name" value="CAD &amp; PB1 domains"/>
    <property type="match status" value="1"/>
</dbReference>
<organism evidence="3 4">
    <name type="scientific">Anolis carolinensis</name>
    <name type="common">Green anole</name>
    <name type="synonym">American chameleon</name>
    <dbReference type="NCBI Taxonomy" id="28377"/>
    <lineage>
        <taxon>Eukaryota</taxon>
        <taxon>Metazoa</taxon>
        <taxon>Chordata</taxon>
        <taxon>Craniata</taxon>
        <taxon>Vertebrata</taxon>
        <taxon>Euteleostomi</taxon>
        <taxon>Lepidosauria</taxon>
        <taxon>Squamata</taxon>
        <taxon>Bifurcata</taxon>
        <taxon>Unidentata</taxon>
        <taxon>Episquamata</taxon>
        <taxon>Toxicofera</taxon>
        <taxon>Iguania</taxon>
        <taxon>Dactyloidae</taxon>
        <taxon>Anolis</taxon>
    </lineage>
</organism>
<keyword evidence="4" id="KW-1185">Reference proteome</keyword>